<dbReference type="PANTHER" id="PTHR36688">
    <property type="entry name" value="ENDO/EXONUCLEASE/PHOSPHATASE DOMAIN-CONTAINING PROTEIN"/>
    <property type="match status" value="1"/>
</dbReference>
<dbReference type="OrthoDB" id="5145195at2759"/>
<dbReference type="GO" id="GO:0003824">
    <property type="term" value="F:catalytic activity"/>
    <property type="evidence" value="ECO:0007669"/>
    <property type="project" value="InterPro"/>
</dbReference>
<keyword evidence="3" id="KW-1185">Reference proteome</keyword>
<dbReference type="Pfam" id="PF14529">
    <property type="entry name" value="Exo_endo_phos_2"/>
    <property type="match status" value="1"/>
</dbReference>
<sequence length="379" mass="42816">MTYIKHAPHIQATQICSFDDRDILGVQVNNLIIVNFYNQGKTGLKKLLSWEPPNNTVIAGDFNATYALWQTTKNPTTEGALIAQWVENNDLDVLTKINTPTIMGTTRQRNTSTIDLTLSNIPGASSTVEEHLTAGSLHHTISTEIPSQPRPPYSERKFRLTTDEEYDKYRSLVESAAKNLPTAYRNKQDLENLAASITKILQDALKIAGRKASGYRPLRKPWWNEEYQAAYITLRIIRSTSDNPTSLEVQLARRDLQRAVRTAQRNGFRKYLDEIQDPSDVYKITKWTKPIARFEPPPIQIGEELYISDKERAQALLQSKLATRDASDDIDLDIADLTQDNPFPWDDTISKKEVQDALLSTGNTTPGMDNITTKILRAA</sequence>
<dbReference type="STRING" id="1531966.A0A0A1TTN3"/>
<proteinExistence type="predicted"/>
<dbReference type="Proteomes" id="UP000039046">
    <property type="component" value="Unassembled WGS sequence"/>
</dbReference>
<protein>
    <recommendedName>
        <fullName evidence="1">Endonuclease/exonuclease/phosphatase domain-containing protein</fullName>
    </recommendedName>
</protein>
<dbReference type="EMBL" id="CDHN01000009">
    <property type="protein sequence ID" value="CEJ95212.1"/>
    <property type="molecule type" value="Genomic_DNA"/>
</dbReference>
<dbReference type="InterPro" id="IPR005135">
    <property type="entry name" value="Endo/exonuclease/phosphatase"/>
</dbReference>
<accession>A0A0A1TTN3</accession>
<organism evidence="2 3">
    <name type="scientific">[Torrubiella] hemipterigena</name>
    <dbReference type="NCBI Taxonomy" id="1531966"/>
    <lineage>
        <taxon>Eukaryota</taxon>
        <taxon>Fungi</taxon>
        <taxon>Dikarya</taxon>
        <taxon>Ascomycota</taxon>
        <taxon>Pezizomycotina</taxon>
        <taxon>Sordariomycetes</taxon>
        <taxon>Hypocreomycetidae</taxon>
        <taxon>Hypocreales</taxon>
        <taxon>Clavicipitaceae</taxon>
        <taxon>Clavicipitaceae incertae sedis</taxon>
        <taxon>'Torrubiella' clade</taxon>
    </lineage>
</organism>
<reference evidence="2 3" key="1">
    <citation type="journal article" date="2015" name="Genome Announc.">
        <title>Draft Genome Sequence and Gene Annotation of the Entomopathogenic Fungus Verticillium hemipterigenum.</title>
        <authorList>
            <person name="Horn F."/>
            <person name="Habel A."/>
            <person name="Scharf D.H."/>
            <person name="Dworschak J."/>
            <person name="Brakhage A.A."/>
            <person name="Guthke R."/>
            <person name="Hertweck C."/>
            <person name="Linde J."/>
        </authorList>
    </citation>
    <scope>NUCLEOTIDE SEQUENCE [LARGE SCALE GENOMIC DNA]</scope>
</reference>
<feature type="domain" description="Endonuclease/exonuclease/phosphatase" evidence="1">
    <location>
        <begin position="42"/>
        <end position="140"/>
    </location>
</feature>
<evidence type="ECO:0000259" key="1">
    <source>
        <dbReference type="Pfam" id="PF14529"/>
    </source>
</evidence>
<dbReference type="InterPro" id="IPR036691">
    <property type="entry name" value="Endo/exonu/phosph_ase_sf"/>
</dbReference>
<dbReference type="PANTHER" id="PTHR36688:SF2">
    <property type="entry name" value="ENDONUCLEASE_EXONUCLEASE_PHOSPHATASE DOMAIN-CONTAINING PROTEIN"/>
    <property type="match status" value="1"/>
</dbReference>
<dbReference type="InterPro" id="IPR052560">
    <property type="entry name" value="RdDP_mobile_element"/>
</dbReference>
<name>A0A0A1TTN3_9HYPO</name>
<dbReference type="AlphaFoldDB" id="A0A0A1TTN3"/>
<dbReference type="SUPFAM" id="SSF56219">
    <property type="entry name" value="DNase I-like"/>
    <property type="match status" value="1"/>
</dbReference>
<evidence type="ECO:0000313" key="2">
    <source>
        <dbReference type="EMBL" id="CEJ95212.1"/>
    </source>
</evidence>
<dbReference type="Gene3D" id="3.60.10.10">
    <property type="entry name" value="Endonuclease/exonuclease/phosphatase"/>
    <property type="match status" value="1"/>
</dbReference>
<gene>
    <name evidence="2" type="ORF">VHEMI10707</name>
</gene>
<dbReference type="HOGENOM" id="CLU_058663_0_0_1"/>
<evidence type="ECO:0000313" key="3">
    <source>
        <dbReference type="Proteomes" id="UP000039046"/>
    </source>
</evidence>